<keyword evidence="7" id="KW-0175">Coiled coil</keyword>
<comment type="subcellular location">
    <subcellularLocation>
        <location evidence="1">Virion</location>
    </subcellularLocation>
</comment>
<dbReference type="EMBL" id="VSSQ01136204">
    <property type="protein sequence ID" value="MPN60649.1"/>
    <property type="molecule type" value="Genomic_DNA"/>
</dbReference>
<proteinExistence type="predicted"/>
<accession>A0A645JDA4</accession>
<sequence>MSKAGRLPKPPAELVKISLRGQVKVELDGPLAQNMKSYHQTNGLMQGLQAVGSTMNIFPDSLANIDGDLFLRAFATAMGMPQSVIREKDEVAKIKKEQAAQAQAQAQQQQAVAQSQVLKNLNGVQGTASQQMAQGLYGGGM</sequence>
<evidence type="ECO:0000313" key="8">
    <source>
        <dbReference type="EMBL" id="MPN60649.1"/>
    </source>
</evidence>
<reference evidence="8" key="1">
    <citation type="submission" date="2019-08" db="EMBL/GenBank/DDBJ databases">
        <authorList>
            <person name="Kucharzyk K."/>
            <person name="Murdoch R.W."/>
            <person name="Higgins S."/>
            <person name="Loffler F."/>
        </authorList>
    </citation>
    <scope>NUCLEOTIDE SEQUENCE</scope>
</reference>
<keyword evidence="4" id="KW-0946">Virion</keyword>
<evidence type="ECO:0000256" key="6">
    <source>
        <dbReference type="ARBA" id="ARBA00023296"/>
    </source>
</evidence>
<keyword evidence="6" id="KW-1160">Virus entry into host cell</keyword>
<protein>
    <recommendedName>
        <fullName evidence="9">Bacteriophage head to tail connecting protein</fullName>
    </recommendedName>
</protein>
<name>A0A645JDA4_9ZZZZ</name>
<gene>
    <name evidence="8" type="ORF">SDC9_208380</name>
</gene>
<comment type="caution">
    <text evidence="8">The sequence shown here is derived from an EMBL/GenBank/DDBJ whole genome shotgun (WGS) entry which is preliminary data.</text>
</comment>
<evidence type="ECO:0000256" key="2">
    <source>
        <dbReference type="ARBA" id="ARBA00022595"/>
    </source>
</evidence>
<keyword evidence="3" id="KW-1188">Viral release from host cell</keyword>
<evidence type="ECO:0000256" key="1">
    <source>
        <dbReference type="ARBA" id="ARBA00004328"/>
    </source>
</evidence>
<keyword evidence="5" id="KW-0231">Viral genome packaging</keyword>
<feature type="coiled-coil region" evidence="7">
    <location>
        <begin position="85"/>
        <end position="112"/>
    </location>
</feature>
<dbReference type="InterPro" id="IPR020991">
    <property type="entry name" value="Connector_podovirus"/>
</dbReference>
<dbReference type="GO" id="GO:0046718">
    <property type="term" value="P:symbiont entry into host cell"/>
    <property type="evidence" value="ECO:0007669"/>
    <property type="project" value="UniProtKB-KW"/>
</dbReference>
<dbReference type="GO" id="GO:0044423">
    <property type="term" value="C:virion component"/>
    <property type="evidence" value="ECO:0007669"/>
    <property type="project" value="UniProtKB-KW"/>
</dbReference>
<evidence type="ECO:0000256" key="7">
    <source>
        <dbReference type="SAM" id="Coils"/>
    </source>
</evidence>
<organism evidence="8">
    <name type="scientific">bioreactor metagenome</name>
    <dbReference type="NCBI Taxonomy" id="1076179"/>
    <lineage>
        <taxon>unclassified sequences</taxon>
        <taxon>metagenomes</taxon>
        <taxon>ecological metagenomes</taxon>
    </lineage>
</organism>
<keyword evidence="2" id="KW-1162">Viral penetration into host cytoplasm</keyword>
<evidence type="ECO:0000256" key="3">
    <source>
        <dbReference type="ARBA" id="ARBA00022612"/>
    </source>
</evidence>
<evidence type="ECO:0000256" key="4">
    <source>
        <dbReference type="ARBA" id="ARBA00022844"/>
    </source>
</evidence>
<dbReference type="AlphaFoldDB" id="A0A645JDA4"/>
<evidence type="ECO:0008006" key="9">
    <source>
        <dbReference type="Google" id="ProtNLM"/>
    </source>
</evidence>
<evidence type="ECO:0000256" key="5">
    <source>
        <dbReference type="ARBA" id="ARBA00023219"/>
    </source>
</evidence>
<dbReference type="Pfam" id="PF12236">
    <property type="entry name" value="Head-tail_con"/>
    <property type="match status" value="1"/>
</dbReference>